<organism evidence="2 3">
    <name type="scientific">Meinhardsimonia xiamenensis</name>
    <dbReference type="NCBI Taxonomy" id="990712"/>
    <lineage>
        <taxon>Bacteria</taxon>
        <taxon>Pseudomonadati</taxon>
        <taxon>Pseudomonadota</taxon>
        <taxon>Alphaproteobacteria</taxon>
        <taxon>Rhodobacterales</taxon>
        <taxon>Paracoccaceae</taxon>
        <taxon>Meinhardsimonia</taxon>
    </lineage>
</organism>
<dbReference type="RefSeq" id="WP_143004483.1">
    <property type="nucleotide sequence ID" value="NZ_FNFV01000004.1"/>
</dbReference>
<gene>
    <name evidence="2" type="ORF">SAMN05216257_104380</name>
</gene>
<dbReference type="STRING" id="990712.SAMN05216257_104380"/>
<evidence type="ECO:0000256" key="1">
    <source>
        <dbReference type="SAM" id="SignalP"/>
    </source>
</evidence>
<dbReference type="EMBL" id="FNFV01000004">
    <property type="protein sequence ID" value="SDK77385.1"/>
    <property type="molecule type" value="Genomic_DNA"/>
</dbReference>
<proteinExistence type="predicted"/>
<keyword evidence="3" id="KW-1185">Reference proteome</keyword>
<evidence type="ECO:0000313" key="2">
    <source>
        <dbReference type="EMBL" id="SDK77385.1"/>
    </source>
</evidence>
<feature type="chain" id="PRO_5011484148" evidence="1">
    <location>
        <begin position="21"/>
        <end position="78"/>
    </location>
</feature>
<dbReference type="Proteomes" id="UP000199328">
    <property type="component" value="Unassembled WGS sequence"/>
</dbReference>
<sequence>MTPVRTALFAPLCLAGVVAAQTAPATGEVDIVIGGGAWLTAVLDGEQPGYLVRPRLYPAPNAELEEKMHDLWLEALQQ</sequence>
<name>A0A1G9EN01_9RHOB</name>
<dbReference type="AlphaFoldDB" id="A0A1G9EN01"/>
<keyword evidence="1" id="KW-0732">Signal</keyword>
<evidence type="ECO:0000313" key="3">
    <source>
        <dbReference type="Proteomes" id="UP000199328"/>
    </source>
</evidence>
<dbReference type="OrthoDB" id="7813639at2"/>
<protein>
    <submittedName>
        <fullName evidence="2">Uncharacterized protein</fullName>
    </submittedName>
</protein>
<feature type="signal peptide" evidence="1">
    <location>
        <begin position="1"/>
        <end position="20"/>
    </location>
</feature>
<accession>A0A1G9EN01</accession>
<reference evidence="3" key="1">
    <citation type="submission" date="2016-10" db="EMBL/GenBank/DDBJ databases">
        <authorList>
            <person name="Varghese N."/>
            <person name="Submissions S."/>
        </authorList>
    </citation>
    <scope>NUCLEOTIDE SEQUENCE [LARGE SCALE GENOMIC DNA]</scope>
    <source>
        <strain evidence="3">CGMCC 1.10789</strain>
    </source>
</reference>